<dbReference type="Gene3D" id="3.30.70.920">
    <property type="match status" value="1"/>
</dbReference>
<dbReference type="Proteomes" id="UP000671908">
    <property type="component" value="Chromosome"/>
</dbReference>
<name>A0A975F5R2_9SPIR</name>
<dbReference type="Pfam" id="PF01037">
    <property type="entry name" value="AsnC_trans_reg"/>
    <property type="match status" value="1"/>
</dbReference>
<dbReference type="RefSeq" id="WP_210119439.1">
    <property type="nucleotide sequence ID" value="NZ_CP054142.1"/>
</dbReference>
<dbReference type="GO" id="GO:0043565">
    <property type="term" value="F:sequence-specific DNA binding"/>
    <property type="evidence" value="ECO:0007669"/>
    <property type="project" value="InterPro"/>
</dbReference>
<reference evidence="5 6" key="1">
    <citation type="journal article" date="2021" name="Microbiol. Resour. Announc.">
        <title>Complete Genome Sequences of Three Human Oral Treponema parvum Isolates.</title>
        <authorList>
            <person name="Zeng H."/>
            <person name="Watt R.M."/>
        </authorList>
    </citation>
    <scope>NUCLEOTIDE SEQUENCE [LARGE SCALE GENOMIC DNA]</scope>
    <source>
        <strain evidence="5 6">ATCC 700770</strain>
    </source>
</reference>
<organism evidence="5 6">
    <name type="scientific">Treponema parvum</name>
    <dbReference type="NCBI Taxonomy" id="138851"/>
    <lineage>
        <taxon>Bacteria</taxon>
        <taxon>Pseudomonadati</taxon>
        <taxon>Spirochaetota</taxon>
        <taxon>Spirochaetia</taxon>
        <taxon>Spirochaetales</taxon>
        <taxon>Treponemataceae</taxon>
        <taxon>Treponema</taxon>
    </lineage>
</organism>
<dbReference type="PRINTS" id="PR00033">
    <property type="entry name" value="HTHASNC"/>
</dbReference>
<accession>A0A975F5R2</accession>
<dbReference type="InterPro" id="IPR050684">
    <property type="entry name" value="HTH-Siroheme_Decarb"/>
</dbReference>
<protein>
    <submittedName>
        <fullName evidence="5">Lrp/AsnC family transcriptional regulator</fullName>
    </submittedName>
</protein>
<dbReference type="AlphaFoldDB" id="A0A975F5R2"/>
<dbReference type="PANTHER" id="PTHR43413">
    <property type="entry name" value="TRANSCRIPTIONAL REGULATOR, ASNC FAMILY"/>
    <property type="match status" value="1"/>
</dbReference>
<dbReference type="InterPro" id="IPR011008">
    <property type="entry name" value="Dimeric_a/b-barrel"/>
</dbReference>
<evidence type="ECO:0000256" key="1">
    <source>
        <dbReference type="ARBA" id="ARBA00023015"/>
    </source>
</evidence>
<keyword evidence="6" id="KW-1185">Reference proteome</keyword>
<dbReference type="PANTHER" id="PTHR43413:SF7">
    <property type="entry name" value="HTH-TYPE TRANSCRIPTIONAL REGULATOR PTR2"/>
    <property type="match status" value="1"/>
</dbReference>
<keyword evidence="2" id="KW-0238">DNA-binding</keyword>
<dbReference type="InterPro" id="IPR000485">
    <property type="entry name" value="AsnC-type_HTH_dom"/>
</dbReference>
<evidence type="ECO:0000313" key="5">
    <source>
        <dbReference type="EMBL" id="QTQ14798.1"/>
    </source>
</evidence>
<evidence type="ECO:0000256" key="2">
    <source>
        <dbReference type="ARBA" id="ARBA00023125"/>
    </source>
</evidence>
<keyword evidence="3" id="KW-0804">Transcription</keyword>
<dbReference type="InterPro" id="IPR019888">
    <property type="entry name" value="Tscrpt_reg_AsnC-like"/>
</dbReference>
<keyword evidence="1" id="KW-0805">Transcription regulation</keyword>
<dbReference type="InterPro" id="IPR019887">
    <property type="entry name" value="Tscrpt_reg_AsnC/Lrp_C"/>
</dbReference>
<sequence length="165" mass="18632">MDKHSEEILSLLRENARLSINDIAAMTKLSAADVGNIIKKLEDNGVIMKYAAIVNPEKDENNRGKVCAEIEIQVTPQREHGFDAIADRIWRFPQVKSLYLMSGGYDLKVIIEGETLKEVAFFVSSKLSTLEGVRSTKTHFILKTYKENDIVYAEAERDRREGVTA</sequence>
<proteinExistence type="predicted"/>
<dbReference type="SUPFAM" id="SSF46785">
    <property type="entry name" value="Winged helix' DNA-binding domain"/>
    <property type="match status" value="1"/>
</dbReference>
<dbReference type="PROSITE" id="PS50956">
    <property type="entry name" value="HTH_ASNC_2"/>
    <property type="match status" value="1"/>
</dbReference>
<dbReference type="InterPro" id="IPR036388">
    <property type="entry name" value="WH-like_DNA-bd_sf"/>
</dbReference>
<evidence type="ECO:0000256" key="3">
    <source>
        <dbReference type="ARBA" id="ARBA00023163"/>
    </source>
</evidence>
<evidence type="ECO:0000259" key="4">
    <source>
        <dbReference type="PROSITE" id="PS50956"/>
    </source>
</evidence>
<dbReference type="SUPFAM" id="SSF54909">
    <property type="entry name" value="Dimeric alpha+beta barrel"/>
    <property type="match status" value="1"/>
</dbReference>
<evidence type="ECO:0000313" key="6">
    <source>
        <dbReference type="Proteomes" id="UP000671908"/>
    </source>
</evidence>
<gene>
    <name evidence="5" type="ORF">HRQ91_10165</name>
</gene>
<dbReference type="InterPro" id="IPR036390">
    <property type="entry name" value="WH_DNA-bd_sf"/>
</dbReference>
<dbReference type="SMART" id="SM00344">
    <property type="entry name" value="HTH_ASNC"/>
    <property type="match status" value="1"/>
</dbReference>
<dbReference type="EMBL" id="CP054142">
    <property type="protein sequence ID" value="QTQ14798.1"/>
    <property type="molecule type" value="Genomic_DNA"/>
</dbReference>
<feature type="domain" description="HTH asnC-type" evidence="4">
    <location>
        <begin position="1"/>
        <end position="66"/>
    </location>
</feature>
<dbReference type="KEGG" id="tpav:HRQ91_10165"/>
<dbReference type="Gene3D" id="1.10.10.10">
    <property type="entry name" value="Winged helix-like DNA-binding domain superfamily/Winged helix DNA-binding domain"/>
    <property type="match status" value="1"/>
</dbReference>
<dbReference type="Pfam" id="PF13412">
    <property type="entry name" value="HTH_24"/>
    <property type="match status" value="1"/>
</dbReference>